<dbReference type="Pfam" id="PF14085">
    <property type="entry name" value="DUF4265"/>
    <property type="match status" value="1"/>
</dbReference>
<evidence type="ECO:0000313" key="2">
    <source>
        <dbReference type="Proteomes" id="UP001432180"/>
    </source>
</evidence>
<dbReference type="Proteomes" id="UP001432180">
    <property type="component" value="Chromosome"/>
</dbReference>
<reference evidence="1 2" key="1">
    <citation type="journal article" date="2023" name="Microorganisms">
        <title>Thiorhodovibrio frisius and Trv. litoralis spp. nov., Two Novel Members from a Clade of Fastidious Purple Sulfur Bacteria That Exhibit Unique Red-Shifted Light-Harvesting Capabilities.</title>
        <authorList>
            <person name="Methner A."/>
            <person name="Kuzyk S.B."/>
            <person name="Petersen J."/>
            <person name="Bauer S."/>
            <person name="Brinkmann H."/>
            <person name="Sichau K."/>
            <person name="Wanner G."/>
            <person name="Wolf J."/>
            <person name="Neumann-Schaal M."/>
            <person name="Henke P."/>
            <person name="Tank M."/>
            <person name="Sproer C."/>
            <person name="Bunk B."/>
            <person name="Overmann J."/>
        </authorList>
    </citation>
    <scope>NUCLEOTIDE SEQUENCE [LARGE SCALE GENOMIC DNA]</scope>
    <source>
        <strain evidence="1 2">DSM 6702</strain>
    </source>
</reference>
<dbReference type="EMBL" id="CP121472">
    <property type="protein sequence ID" value="WPL18264.1"/>
    <property type="molecule type" value="Genomic_DNA"/>
</dbReference>
<sequence length="164" mass="18396">MPQSNALCAMNDMMKQNAKVLFRVPNEDGSAEVETLWATSLGGDKYKIDNSPFYAYGVSWEDIVLAPFSEEEQFPTFQSVVSKSGNRTVRVSFDPPIEEGNESDVILKGLVSLGCDYEGANTKYISVNIPPNVSLDEVRQYLIEKETTWEHADPTYDRLFPENA</sequence>
<keyword evidence="2" id="KW-1185">Reference proteome</keyword>
<protein>
    <recommendedName>
        <fullName evidence="3">DUF4265 domain-containing protein</fullName>
    </recommendedName>
</protein>
<evidence type="ECO:0008006" key="3">
    <source>
        <dbReference type="Google" id="ProtNLM"/>
    </source>
</evidence>
<proteinExistence type="predicted"/>
<name>A0ABZ0SCI5_9GAMM</name>
<organism evidence="1 2">
    <name type="scientific">Thiorhodovibrio winogradskyi</name>
    <dbReference type="NCBI Taxonomy" id="77007"/>
    <lineage>
        <taxon>Bacteria</taxon>
        <taxon>Pseudomonadati</taxon>
        <taxon>Pseudomonadota</taxon>
        <taxon>Gammaproteobacteria</taxon>
        <taxon>Chromatiales</taxon>
        <taxon>Chromatiaceae</taxon>
        <taxon>Thiorhodovibrio</taxon>
    </lineage>
</organism>
<evidence type="ECO:0000313" key="1">
    <source>
        <dbReference type="EMBL" id="WPL18264.1"/>
    </source>
</evidence>
<dbReference type="InterPro" id="IPR025361">
    <property type="entry name" value="DUF4265"/>
</dbReference>
<gene>
    <name evidence="1" type="ORF">Thiowin_03330</name>
</gene>
<accession>A0ABZ0SCI5</accession>